<sequence length="195" mass="21303">MDSALAGDWEALEHQQAYCIDDIAMDSLVDAWETLEDDELHIEPVDLQDATSVLTSNGYQQLPKDSLQPSSPTHQHASTSSRCLDGPSHSQQGETSGEQQQIPAETARSSVPSIYEPSRYGRAYMAALDMQSGLHVVADATVAKAYRENAEYGLFALFVTATFCHSLLTWTSDVLTASQNLLRVNSMHIAGLKSQ</sequence>
<dbReference type="Proteomes" id="UP000704712">
    <property type="component" value="Unassembled WGS sequence"/>
</dbReference>
<reference evidence="2" key="1">
    <citation type="submission" date="2020-03" db="EMBL/GenBank/DDBJ databases">
        <title>Hybrid Assembly of Korean Phytophthora infestans isolates.</title>
        <authorList>
            <person name="Prokchorchik M."/>
            <person name="Lee Y."/>
            <person name="Seo J."/>
            <person name="Cho J.-H."/>
            <person name="Park Y.-E."/>
            <person name="Jang D.-C."/>
            <person name="Im J.-S."/>
            <person name="Choi J.-G."/>
            <person name="Park H.-J."/>
            <person name="Lee G.-B."/>
            <person name="Lee Y.-G."/>
            <person name="Hong S.-Y."/>
            <person name="Cho K."/>
            <person name="Sohn K.H."/>
        </authorList>
    </citation>
    <scope>NUCLEOTIDE SEQUENCE</scope>
    <source>
        <strain evidence="2">KR_2_A2</strain>
    </source>
</reference>
<evidence type="ECO:0000313" key="2">
    <source>
        <dbReference type="EMBL" id="KAF4131555.1"/>
    </source>
</evidence>
<evidence type="ECO:0000256" key="1">
    <source>
        <dbReference type="SAM" id="MobiDB-lite"/>
    </source>
</evidence>
<protein>
    <recommendedName>
        <fullName evidence="4">PiggyBac transposable element-derived protein domain-containing protein</fullName>
    </recommendedName>
</protein>
<accession>A0A8S9TRP2</accession>
<gene>
    <name evidence="2" type="ORF">GN958_ATG19249</name>
</gene>
<feature type="compositionally biased region" description="Polar residues" evidence="1">
    <location>
        <begin position="67"/>
        <end position="82"/>
    </location>
</feature>
<dbReference type="AlphaFoldDB" id="A0A8S9TRP2"/>
<comment type="caution">
    <text evidence="2">The sequence shown here is derived from an EMBL/GenBank/DDBJ whole genome shotgun (WGS) entry which is preliminary data.</text>
</comment>
<evidence type="ECO:0000313" key="3">
    <source>
        <dbReference type="Proteomes" id="UP000704712"/>
    </source>
</evidence>
<feature type="region of interest" description="Disordered" evidence="1">
    <location>
        <begin position="60"/>
        <end position="111"/>
    </location>
</feature>
<dbReference type="EMBL" id="JAACNO010002721">
    <property type="protein sequence ID" value="KAF4131555.1"/>
    <property type="molecule type" value="Genomic_DNA"/>
</dbReference>
<evidence type="ECO:0008006" key="4">
    <source>
        <dbReference type="Google" id="ProtNLM"/>
    </source>
</evidence>
<organism evidence="2 3">
    <name type="scientific">Phytophthora infestans</name>
    <name type="common">Potato late blight agent</name>
    <name type="synonym">Botrytis infestans</name>
    <dbReference type="NCBI Taxonomy" id="4787"/>
    <lineage>
        <taxon>Eukaryota</taxon>
        <taxon>Sar</taxon>
        <taxon>Stramenopiles</taxon>
        <taxon>Oomycota</taxon>
        <taxon>Peronosporomycetes</taxon>
        <taxon>Peronosporales</taxon>
        <taxon>Peronosporaceae</taxon>
        <taxon>Phytophthora</taxon>
    </lineage>
</organism>
<name>A0A8S9TRP2_PHYIN</name>
<proteinExistence type="predicted"/>
<feature type="compositionally biased region" description="Low complexity" evidence="1">
    <location>
        <begin position="90"/>
        <end position="101"/>
    </location>
</feature>